<dbReference type="InterPro" id="IPR003718">
    <property type="entry name" value="OsmC/Ohr_fam"/>
</dbReference>
<comment type="caution">
    <text evidence="1">The sequence shown here is derived from an EMBL/GenBank/DDBJ whole genome shotgun (WGS) entry which is preliminary data.</text>
</comment>
<dbReference type="InterPro" id="IPR036102">
    <property type="entry name" value="OsmC/Ohrsf"/>
</dbReference>
<dbReference type="PANTHER" id="PTHR35368:SF1">
    <property type="entry name" value="HYDROPEROXIDE REDUCTASE"/>
    <property type="match status" value="1"/>
</dbReference>
<dbReference type="PANTHER" id="PTHR35368">
    <property type="entry name" value="HYDROPEROXIDE REDUCTASE"/>
    <property type="match status" value="1"/>
</dbReference>
<dbReference type="RefSeq" id="WP_079348298.1">
    <property type="nucleotide sequence ID" value="NZ_MVAB01000001.1"/>
</dbReference>
<protein>
    <submittedName>
        <fullName evidence="1">Peroxiredoxin</fullName>
    </submittedName>
</protein>
<dbReference type="Gene3D" id="3.30.300.20">
    <property type="match status" value="1"/>
</dbReference>
<dbReference type="EMBL" id="MVAB01000001">
    <property type="protein sequence ID" value="OPF88749.1"/>
    <property type="molecule type" value="Genomic_DNA"/>
</dbReference>
<sequence length="145" mass="15769">MAVQTFKTVAQNTQGVQVSVKSRGFEFVLDEPKNLGGNDTGMNPVEALLGSLGACKVIVAKSFAAYHKINLKSIRVEVEGELDTDGFSGKNPNAKVGFSKIVSNFYIDADNTDEEIADYVRFINKTCPVADTIENAPEMESFIIK</sequence>
<dbReference type="InterPro" id="IPR052924">
    <property type="entry name" value="OsmC/Ohr_hydroprdx_reductase"/>
</dbReference>
<reference evidence="1 2" key="1">
    <citation type="submission" date="2017-02" db="EMBL/GenBank/DDBJ databases">
        <title>Vagococcus cremeus sp. nov., isolated from the small intestine of a marten, Martes flavigula.</title>
        <authorList>
            <person name="Tak E.J."/>
            <person name="Bae J.-W."/>
        </authorList>
    </citation>
    <scope>NUCLEOTIDE SEQUENCE [LARGE SCALE GENOMIC DNA]</scope>
    <source>
        <strain evidence="1 2">D7T301</strain>
    </source>
</reference>
<name>A0A1V4DJZ1_9ENTE</name>
<proteinExistence type="predicted"/>
<evidence type="ECO:0000313" key="2">
    <source>
        <dbReference type="Proteomes" id="UP000189970"/>
    </source>
</evidence>
<evidence type="ECO:0000313" key="1">
    <source>
        <dbReference type="EMBL" id="OPF88749.1"/>
    </source>
</evidence>
<accession>A0A1V4DJZ1</accession>
<keyword evidence="2" id="KW-1185">Reference proteome</keyword>
<organism evidence="1 2">
    <name type="scientific">Vagococcus martis</name>
    <dbReference type="NCBI Taxonomy" id="1768210"/>
    <lineage>
        <taxon>Bacteria</taxon>
        <taxon>Bacillati</taxon>
        <taxon>Bacillota</taxon>
        <taxon>Bacilli</taxon>
        <taxon>Lactobacillales</taxon>
        <taxon>Enterococcaceae</taxon>
        <taxon>Vagococcus</taxon>
    </lineage>
</organism>
<dbReference type="Pfam" id="PF02566">
    <property type="entry name" value="OsmC"/>
    <property type="match status" value="1"/>
</dbReference>
<gene>
    <name evidence="1" type="ORF">BW731_11515</name>
</gene>
<dbReference type="InterPro" id="IPR015946">
    <property type="entry name" value="KH_dom-like_a/b"/>
</dbReference>
<dbReference type="Proteomes" id="UP000189970">
    <property type="component" value="Unassembled WGS sequence"/>
</dbReference>
<dbReference type="SUPFAM" id="SSF82784">
    <property type="entry name" value="OsmC-like"/>
    <property type="match status" value="1"/>
</dbReference>
<dbReference type="AlphaFoldDB" id="A0A1V4DJZ1"/>